<evidence type="ECO:0000313" key="2">
    <source>
        <dbReference type="EMBL" id="CAD8247605.1"/>
    </source>
</evidence>
<gene>
    <name evidence="2" type="ORF">PCOL08062_LOCUS10242</name>
</gene>
<organism evidence="2">
    <name type="scientific">Prasinoderma coloniale</name>
    <dbReference type="NCBI Taxonomy" id="156133"/>
    <lineage>
        <taxon>Eukaryota</taxon>
        <taxon>Viridiplantae</taxon>
        <taxon>Prasinodermophyta</taxon>
        <taxon>Prasinodermophyceae</taxon>
        <taxon>Prasinodermales</taxon>
        <taxon>Prasinodermaceae</taxon>
        <taxon>Prasinoderma</taxon>
    </lineage>
</organism>
<feature type="region of interest" description="Disordered" evidence="1">
    <location>
        <begin position="116"/>
        <end position="145"/>
    </location>
</feature>
<protein>
    <submittedName>
        <fullName evidence="2">Uncharacterized protein</fullName>
    </submittedName>
</protein>
<dbReference type="EMBL" id="HBDZ01013360">
    <property type="protein sequence ID" value="CAD8247605.1"/>
    <property type="molecule type" value="Transcribed_RNA"/>
</dbReference>
<feature type="compositionally biased region" description="Low complexity" evidence="1">
    <location>
        <begin position="121"/>
        <end position="136"/>
    </location>
</feature>
<reference evidence="2" key="1">
    <citation type="submission" date="2021-01" db="EMBL/GenBank/DDBJ databases">
        <authorList>
            <person name="Corre E."/>
            <person name="Pelletier E."/>
            <person name="Niang G."/>
            <person name="Scheremetjew M."/>
            <person name="Finn R."/>
            <person name="Kale V."/>
            <person name="Holt S."/>
            <person name="Cochrane G."/>
            <person name="Meng A."/>
            <person name="Brown T."/>
            <person name="Cohen L."/>
        </authorList>
    </citation>
    <scope>NUCLEOTIDE SEQUENCE</scope>
    <source>
        <strain evidence="2">CCMP1413</strain>
    </source>
</reference>
<dbReference type="AlphaFoldDB" id="A0A7R9TX22"/>
<proteinExistence type="predicted"/>
<sequence length="145" mass="14793">MAAAGTPSPSPESVLAALKTGGAFDRLKKKLVAAVIERRDEPGGLDDTTKAAVTDAIREAGDHDLPLDMGAAALAAKISADIEESVLTRVAVEAWDALAGEELSKLVSDEVAKQHDALGKAPAADGTGEAAAGDGPRAAKQQRRQ</sequence>
<evidence type="ECO:0000256" key="1">
    <source>
        <dbReference type="SAM" id="MobiDB-lite"/>
    </source>
</evidence>
<accession>A0A7R9TX22</accession>
<name>A0A7R9TX22_9VIRI</name>